<dbReference type="InterPro" id="IPR024046">
    <property type="entry name" value="Flagellar_assmbl_FliW_dom_sf"/>
</dbReference>
<dbReference type="SUPFAM" id="SSF141457">
    <property type="entry name" value="BH3618-like"/>
    <property type="match status" value="1"/>
</dbReference>
<evidence type="ECO:0000256" key="3">
    <source>
        <dbReference type="ARBA" id="ARBA00022845"/>
    </source>
</evidence>
<dbReference type="EMBL" id="UINC01070916">
    <property type="protein sequence ID" value="SVC05431.1"/>
    <property type="molecule type" value="Genomic_DNA"/>
</dbReference>
<dbReference type="InterPro" id="IPR003775">
    <property type="entry name" value="Flagellar_assembly_factor_FliW"/>
</dbReference>
<gene>
    <name evidence="4" type="ORF">METZ01_LOCUS258285</name>
</gene>
<proteinExistence type="inferred from homology"/>
<name>A0A382J3M9_9ZZZZ</name>
<keyword evidence="1" id="KW-0963">Cytoplasm</keyword>
<evidence type="ECO:0000256" key="1">
    <source>
        <dbReference type="ARBA" id="ARBA00022490"/>
    </source>
</evidence>
<dbReference type="HAMAP" id="MF_01185">
    <property type="entry name" value="FliW"/>
    <property type="match status" value="1"/>
</dbReference>
<dbReference type="Gene3D" id="2.30.290.10">
    <property type="entry name" value="BH3618-like"/>
    <property type="match status" value="1"/>
</dbReference>
<sequence>MLNGNGTDFDLNKIINFENGIPGFEDLTKFIVVPLKEHPPFQVFQSLEEPPIGMLVIPVEYFESKQEIKIDGDNLNQINSENQDNTDIFIIIKMSKGKKQFTANTKAPIVINPNVLKGCQVILENPNLQIEHPLDLA</sequence>
<dbReference type="PANTHER" id="PTHR39190">
    <property type="entry name" value="FLAGELLAR ASSEMBLY FACTOR FLIW"/>
    <property type="match status" value="1"/>
</dbReference>
<reference evidence="4" key="1">
    <citation type="submission" date="2018-05" db="EMBL/GenBank/DDBJ databases">
        <authorList>
            <person name="Lanie J.A."/>
            <person name="Ng W.-L."/>
            <person name="Kazmierczak K.M."/>
            <person name="Andrzejewski T.M."/>
            <person name="Davidsen T.M."/>
            <person name="Wayne K.J."/>
            <person name="Tettelin H."/>
            <person name="Glass J.I."/>
            <person name="Rusch D."/>
            <person name="Podicherti R."/>
            <person name="Tsui H.-C.T."/>
            <person name="Winkler M.E."/>
        </authorList>
    </citation>
    <scope>NUCLEOTIDE SEQUENCE</scope>
</reference>
<evidence type="ECO:0008006" key="5">
    <source>
        <dbReference type="Google" id="ProtNLM"/>
    </source>
</evidence>
<dbReference type="Pfam" id="PF02623">
    <property type="entry name" value="FliW"/>
    <property type="match status" value="1"/>
</dbReference>
<dbReference type="PANTHER" id="PTHR39190:SF1">
    <property type="entry name" value="FLAGELLAR ASSEMBLY FACTOR FLIW"/>
    <property type="match status" value="1"/>
</dbReference>
<keyword evidence="2" id="KW-1005">Bacterial flagellum biogenesis</keyword>
<evidence type="ECO:0000313" key="4">
    <source>
        <dbReference type="EMBL" id="SVC05431.1"/>
    </source>
</evidence>
<protein>
    <recommendedName>
        <fullName evidence="5">Flagellar assembly factor FliW</fullName>
    </recommendedName>
</protein>
<dbReference type="AlphaFoldDB" id="A0A382J3M9"/>
<keyword evidence="3" id="KW-0810">Translation regulation</keyword>
<dbReference type="GO" id="GO:0006417">
    <property type="term" value="P:regulation of translation"/>
    <property type="evidence" value="ECO:0007669"/>
    <property type="project" value="UniProtKB-KW"/>
</dbReference>
<evidence type="ECO:0000256" key="2">
    <source>
        <dbReference type="ARBA" id="ARBA00022795"/>
    </source>
</evidence>
<organism evidence="4">
    <name type="scientific">marine metagenome</name>
    <dbReference type="NCBI Taxonomy" id="408172"/>
    <lineage>
        <taxon>unclassified sequences</taxon>
        <taxon>metagenomes</taxon>
        <taxon>ecological metagenomes</taxon>
    </lineage>
</organism>
<accession>A0A382J3M9</accession>
<dbReference type="GO" id="GO:0044780">
    <property type="term" value="P:bacterial-type flagellum assembly"/>
    <property type="evidence" value="ECO:0007669"/>
    <property type="project" value="InterPro"/>
</dbReference>